<feature type="chain" id="PRO_5012688812" evidence="9">
    <location>
        <begin position="17"/>
        <end position="652"/>
    </location>
</feature>
<dbReference type="Proteomes" id="UP000193642">
    <property type="component" value="Unassembled WGS sequence"/>
</dbReference>
<dbReference type="GO" id="GO:0016485">
    <property type="term" value="P:protein processing"/>
    <property type="evidence" value="ECO:0007669"/>
    <property type="project" value="TreeGrafter"/>
</dbReference>
<gene>
    <name evidence="11" type="ORF">BCR33DRAFT_660144</name>
</gene>
<keyword evidence="2 8" id="KW-0645">Protease</keyword>
<evidence type="ECO:0000256" key="4">
    <source>
        <dbReference type="ARBA" id="ARBA00022801"/>
    </source>
</evidence>
<dbReference type="InterPro" id="IPR023828">
    <property type="entry name" value="Peptidase_S8_Ser-AS"/>
</dbReference>
<dbReference type="AlphaFoldDB" id="A0A1Y2C9E8"/>
<dbReference type="InterPro" id="IPR022398">
    <property type="entry name" value="Peptidase_S8_His-AS"/>
</dbReference>
<keyword evidence="3 9" id="KW-0732">Signal</keyword>
<keyword evidence="6" id="KW-0106">Calcium</keyword>
<dbReference type="PANTHER" id="PTHR42884">
    <property type="entry name" value="PROPROTEIN CONVERTASE SUBTILISIN/KEXIN-RELATED"/>
    <property type="match status" value="1"/>
</dbReference>
<organism evidence="11 12">
    <name type="scientific">Rhizoclosmatium globosum</name>
    <dbReference type="NCBI Taxonomy" id="329046"/>
    <lineage>
        <taxon>Eukaryota</taxon>
        <taxon>Fungi</taxon>
        <taxon>Fungi incertae sedis</taxon>
        <taxon>Chytridiomycota</taxon>
        <taxon>Chytridiomycota incertae sedis</taxon>
        <taxon>Chytridiomycetes</taxon>
        <taxon>Chytridiales</taxon>
        <taxon>Chytriomycetaceae</taxon>
        <taxon>Rhizoclosmatium</taxon>
    </lineage>
</organism>
<dbReference type="OrthoDB" id="300641at2759"/>
<evidence type="ECO:0000256" key="6">
    <source>
        <dbReference type="ARBA" id="ARBA00022837"/>
    </source>
</evidence>
<keyword evidence="12" id="KW-1185">Reference proteome</keyword>
<reference evidence="11 12" key="1">
    <citation type="submission" date="2016-07" db="EMBL/GenBank/DDBJ databases">
        <title>Pervasive Adenine N6-methylation of Active Genes in Fungi.</title>
        <authorList>
            <consortium name="DOE Joint Genome Institute"/>
            <person name="Mondo S.J."/>
            <person name="Dannebaum R.O."/>
            <person name="Kuo R.C."/>
            <person name="Labutti K."/>
            <person name="Haridas S."/>
            <person name="Kuo A."/>
            <person name="Salamov A."/>
            <person name="Ahrendt S.R."/>
            <person name="Lipzen A."/>
            <person name="Sullivan W."/>
            <person name="Andreopoulos W.B."/>
            <person name="Clum A."/>
            <person name="Lindquist E."/>
            <person name="Daum C."/>
            <person name="Ramamoorthy G.K."/>
            <person name="Gryganskyi A."/>
            <person name="Culley D."/>
            <person name="Magnuson J.K."/>
            <person name="James T.Y."/>
            <person name="O'Malley M.A."/>
            <person name="Stajich J.E."/>
            <person name="Spatafora J.W."/>
            <person name="Visel A."/>
            <person name="Grigoriev I.V."/>
        </authorList>
    </citation>
    <scope>NUCLEOTIDE SEQUENCE [LARGE SCALE GENOMIC DNA]</scope>
    <source>
        <strain evidence="11 12">JEL800</strain>
    </source>
</reference>
<proteinExistence type="inferred from homology"/>
<dbReference type="Gene3D" id="3.40.50.200">
    <property type="entry name" value="Peptidase S8/S53 domain"/>
    <property type="match status" value="1"/>
</dbReference>
<feature type="active site" description="Charge relay system" evidence="7 8">
    <location>
        <position position="387"/>
    </location>
</feature>
<feature type="signal peptide" evidence="9">
    <location>
        <begin position="1"/>
        <end position="16"/>
    </location>
</feature>
<dbReference type="Pfam" id="PF00082">
    <property type="entry name" value="Peptidase_S8"/>
    <property type="match status" value="1"/>
</dbReference>
<dbReference type="InterPro" id="IPR002884">
    <property type="entry name" value="P_dom"/>
</dbReference>
<dbReference type="FunFam" id="2.60.120.260:FF:000026">
    <property type="entry name" value="proprotein convertase subtilisin/kexin type 7"/>
    <property type="match status" value="1"/>
</dbReference>
<evidence type="ECO:0000256" key="7">
    <source>
        <dbReference type="PIRSR" id="PIRSR615500-1"/>
    </source>
</evidence>
<dbReference type="Gene3D" id="2.60.120.260">
    <property type="entry name" value="Galactose-binding domain-like"/>
    <property type="match status" value="1"/>
</dbReference>
<dbReference type="PROSITE" id="PS51829">
    <property type="entry name" value="P_HOMO_B"/>
    <property type="match status" value="1"/>
</dbReference>
<evidence type="ECO:0000256" key="9">
    <source>
        <dbReference type="SAM" id="SignalP"/>
    </source>
</evidence>
<feature type="active site" description="Charge relay system" evidence="7 8">
    <location>
        <position position="224"/>
    </location>
</feature>
<dbReference type="Pfam" id="PF01483">
    <property type="entry name" value="P_proprotein"/>
    <property type="match status" value="1"/>
</dbReference>
<dbReference type="GO" id="GO:0005802">
    <property type="term" value="C:trans-Golgi network"/>
    <property type="evidence" value="ECO:0007669"/>
    <property type="project" value="TreeGrafter"/>
</dbReference>
<comment type="similarity">
    <text evidence="1">Belongs to the peptidase S8 family. Furin subfamily.</text>
</comment>
<evidence type="ECO:0000256" key="2">
    <source>
        <dbReference type="ARBA" id="ARBA00022670"/>
    </source>
</evidence>
<dbReference type="PROSITE" id="PS00138">
    <property type="entry name" value="SUBTILASE_SER"/>
    <property type="match status" value="1"/>
</dbReference>
<protein>
    <submittedName>
        <fullName evidence="11">Subtilisin-like protein</fullName>
    </submittedName>
</protein>
<dbReference type="PROSITE" id="PS51892">
    <property type="entry name" value="SUBTILASE"/>
    <property type="match status" value="1"/>
</dbReference>
<evidence type="ECO:0000256" key="3">
    <source>
        <dbReference type="ARBA" id="ARBA00022729"/>
    </source>
</evidence>
<dbReference type="EMBL" id="MCGO01000024">
    <property type="protein sequence ID" value="ORY43661.1"/>
    <property type="molecule type" value="Genomic_DNA"/>
</dbReference>
<dbReference type="InterPro" id="IPR034182">
    <property type="entry name" value="Kexin/furin"/>
</dbReference>
<evidence type="ECO:0000259" key="10">
    <source>
        <dbReference type="PROSITE" id="PS51829"/>
    </source>
</evidence>
<feature type="domain" description="P/Homo B" evidence="10">
    <location>
        <begin position="464"/>
        <end position="601"/>
    </location>
</feature>
<name>A0A1Y2C9E8_9FUNG</name>
<dbReference type="SUPFAM" id="SSF52743">
    <property type="entry name" value="Subtilisin-like"/>
    <property type="match status" value="1"/>
</dbReference>
<accession>A0A1Y2C9E8</accession>
<dbReference type="CDD" id="cd04059">
    <property type="entry name" value="Peptidases_S8_Protein_convertases_Kexins_Furin-like"/>
    <property type="match status" value="1"/>
</dbReference>
<dbReference type="STRING" id="329046.A0A1Y2C9E8"/>
<comment type="caution">
    <text evidence="11">The sequence shown here is derived from an EMBL/GenBank/DDBJ whole genome shotgun (WGS) entry which is preliminary data.</text>
</comment>
<dbReference type="InterPro" id="IPR036852">
    <property type="entry name" value="Peptidase_S8/S53_dom_sf"/>
</dbReference>
<dbReference type="PRINTS" id="PR00723">
    <property type="entry name" value="SUBTILISIN"/>
</dbReference>
<evidence type="ECO:0000313" key="12">
    <source>
        <dbReference type="Proteomes" id="UP000193642"/>
    </source>
</evidence>
<sequence>MRLSLVALALSLVCNALINPGEVPLNNHEDFTYLVIQIDPTLSLSPIDVAHGLGLKYVGPVGELGNQGYHQVAQTKKSFQRLASSHRRDNVLTDAQVVERHFAGHPAVNWVEVQVPRKISLRQVVDSVETPGIQQLRQKYDIKDPEFAYQWHIFNEAPGQVGHDHNISAAWAQGVFGKGSVVAVVDDGLFYESKDLADNYFAEGSFDFIRNIADPAPYGTVGGHGTNCAGEIAAVKNSVCGVGVAYQAKVSGIRLYDGTLANTNAFEAAAMNYKYQQNHIYSNSWGPSDDGMTMEKPSTLFNEALKNGVKNGRGGLGSIFVFAGGNGGYNGDSCAFDGYINSIYTISVGSLDRSDNQPKYGEDCPAKMISIPSGSGDQCSRTLAGTSFAAPIASGIFALVNSIRPDLTWRDYQHLSIKSAVVVNPSHPSWFKTASGRPYSPTFGYGKLDAGRILDLARTWVSVGNANTFIDSPRLAPNVSAIPQEKNKDLRVIFKINDADKQAAGFSKLEHVVVTVWIDHQRRGDVYIDLISPTGVVSNICVGRPDDDDATGFQGWELMSLAHWDEEVIGAWTVAVSDRVNPQTSGMLRGVAMRFYGSLKDGSSLPTNSTSSSSSAQVNNTAPVTSTIKSGAAGLWTKLVVGLTIISASFVY</sequence>
<dbReference type="PANTHER" id="PTHR42884:SF14">
    <property type="entry name" value="NEUROENDOCRINE CONVERTASE 1"/>
    <property type="match status" value="1"/>
</dbReference>
<keyword evidence="5 8" id="KW-0720">Serine protease</keyword>
<evidence type="ECO:0000256" key="5">
    <source>
        <dbReference type="ARBA" id="ARBA00022825"/>
    </source>
</evidence>
<dbReference type="InterPro" id="IPR008979">
    <property type="entry name" value="Galactose-bd-like_sf"/>
</dbReference>
<dbReference type="SUPFAM" id="SSF49785">
    <property type="entry name" value="Galactose-binding domain-like"/>
    <property type="match status" value="1"/>
</dbReference>
<dbReference type="GO" id="GO:0000139">
    <property type="term" value="C:Golgi membrane"/>
    <property type="evidence" value="ECO:0007669"/>
    <property type="project" value="TreeGrafter"/>
</dbReference>
<dbReference type="InterPro" id="IPR015500">
    <property type="entry name" value="Peptidase_S8_subtilisin-rel"/>
</dbReference>
<dbReference type="GO" id="GO:0004252">
    <property type="term" value="F:serine-type endopeptidase activity"/>
    <property type="evidence" value="ECO:0007669"/>
    <property type="project" value="UniProtKB-UniRule"/>
</dbReference>
<dbReference type="PROSITE" id="PS00137">
    <property type="entry name" value="SUBTILASE_HIS"/>
    <property type="match status" value="1"/>
</dbReference>
<feature type="active site" description="Charge relay system" evidence="7 8">
    <location>
        <position position="186"/>
    </location>
</feature>
<evidence type="ECO:0000313" key="11">
    <source>
        <dbReference type="EMBL" id="ORY43661.1"/>
    </source>
</evidence>
<dbReference type="InterPro" id="IPR000209">
    <property type="entry name" value="Peptidase_S8/S53_dom"/>
</dbReference>
<evidence type="ECO:0000256" key="8">
    <source>
        <dbReference type="PROSITE-ProRule" id="PRU01240"/>
    </source>
</evidence>
<evidence type="ECO:0000256" key="1">
    <source>
        <dbReference type="ARBA" id="ARBA00005325"/>
    </source>
</evidence>
<keyword evidence="4 8" id="KW-0378">Hydrolase</keyword>